<comment type="caution">
    <text evidence="2">The sequence shown here is derived from an EMBL/GenBank/DDBJ whole genome shotgun (WGS) entry which is preliminary data.</text>
</comment>
<name>A0ABS7URA9_9BACI</name>
<dbReference type="Gene3D" id="3.40.50.1820">
    <property type="entry name" value="alpha/beta hydrolase"/>
    <property type="match status" value="1"/>
</dbReference>
<dbReference type="Pfam" id="PF00561">
    <property type="entry name" value="Abhydrolase_1"/>
    <property type="match status" value="1"/>
</dbReference>
<dbReference type="RefSeq" id="WP_224138880.1">
    <property type="nucleotide sequence ID" value="NZ_JAIQUM010000017.1"/>
</dbReference>
<organism evidence="2 3">
    <name type="scientific">Metabacillus rhizolycopersici</name>
    <dbReference type="NCBI Taxonomy" id="2875709"/>
    <lineage>
        <taxon>Bacteria</taxon>
        <taxon>Bacillati</taxon>
        <taxon>Bacillota</taxon>
        <taxon>Bacilli</taxon>
        <taxon>Bacillales</taxon>
        <taxon>Bacillaceae</taxon>
        <taxon>Metabacillus</taxon>
    </lineage>
</organism>
<evidence type="ECO:0000313" key="2">
    <source>
        <dbReference type="EMBL" id="MBZ5750612.1"/>
    </source>
</evidence>
<accession>A0ABS7URA9</accession>
<sequence>MDKNYLHELKNFVELHIKSQYLKHVEPLNVLDRIFSYDNETEGSWEYEWLREGNRVLEKSPSEAIQCYNFARFPYANNEMQKEVYNKLVESFTSSLVNTGIKKEYHCFQDNVFTVYTSNLSPEKPLLLVMGGIVSIKEQWYKFLEVGPLLGFSVIVAEFPNVGENSLTFKANSYEMIQEILNHYEGEVDVENSYYVGMSFGGQLGIQCALKDSRIKGIVTVGAPLYEFYNLANNDWDNIPVITKKTLSHVCALTELELKENLSNLSIDVKALSKLKIPITYVFSLKDEIIPITELEFIQRNINNLDLITFDDVHGSPNHMDQIQKLIPEKILNQYKDNQSKVITDLNI</sequence>
<dbReference type="SUPFAM" id="SSF53474">
    <property type="entry name" value="alpha/beta-Hydrolases"/>
    <property type="match status" value="1"/>
</dbReference>
<proteinExistence type="predicted"/>
<evidence type="ECO:0000313" key="3">
    <source>
        <dbReference type="Proteomes" id="UP001165287"/>
    </source>
</evidence>
<dbReference type="EMBL" id="JAIQUM010000017">
    <property type="protein sequence ID" value="MBZ5750612.1"/>
    <property type="molecule type" value="Genomic_DNA"/>
</dbReference>
<keyword evidence="3" id="KW-1185">Reference proteome</keyword>
<feature type="domain" description="AB hydrolase-1" evidence="1">
    <location>
        <begin position="125"/>
        <end position="224"/>
    </location>
</feature>
<dbReference type="Proteomes" id="UP001165287">
    <property type="component" value="Unassembled WGS sequence"/>
</dbReference>
<evidence type="ECO:0000259" key="1">
    <source>
        <dbReference type="Pfam" id="PF00561"/>
    </source>
</evidence>
<keyword evidence="2" id="KW-0378">Hydrolase</keyword>
<dbReference type="InterPro" id="IPR029058">
    <property type="entry name" value="AB_hydrolase_fold"/>
</dbReference>
<protein>
    <submittedName>
        <fullName evidence="2">Alpha/beta hydrolase</fullName>
    </submittedName>
</protein>
<dbReference type="GO" id="GO:0016787">
    <property type="term" value="F:hydrolase activity"/>
    <property type="evidence" value="ECO:0007669"/>
    <property type="project" value="UniProtKB-KW"/>
</dbReference>
<dbReference type="InterPro" id="IPR000073">
    <property type="entry name" value="AB_hydrolase_1"/>
</dbReference>
<gene>
    <name evidence="2" type="ORF">K9V48_10200</name>
</gene>
<reference evidence="2" key="1">
    <citation type="submission" date="2024-05" db="EMBL/GenBank/DDBJ databases">
        <title>Metabacillus sp. nov., isolated from the rhizosphere soil of tomato plants.</title>
        <authorList>
            <person name="Ma R."/>
        </authorList>
    </citation>
    <scope>NUCLEOTIDE SEQUENCE</scope>
    <source>
        <strain evidence="2">DBTR6</strain>
    </source>
</reference>